<dbReference type="Gene3D" id="3.30.710.10">
    <property type="entry name" value="Potassium Channel Kv1.1, Chain A"/>
    <property type="match status" value="1"/>
</dbReference>
<reference evidence="2" key="1">
    <citation type="submission" date="2025-08" db="UniProtKB">
        <authorList>
            <consortium name="Ensembl"/>
        </authorList>
    </citation>
    <scope>IDENTIFICATION</scope>
</reference>
<dbReference type="PANTHER" id="PTHR45632">
    <property type="entry name" value="LD33804P"/>
    <property type="match status" value="1"/>
</dbReference>
<dbReference type="GeneTree" id="ENSGT00940000164143"/>
<dbReference type="AlphaFoldDB" id="A0A3Q2DDG0"/>
<dbReference type="Proteomes" id="UP000265020">
    <property type="component" value="Unassembled WGS sequence"/>
</dbReference>
<dbReference type="STRING" id="28743.ENSCVAP00000016624"/>
<feature type="domain" description="BTB" evidence="1">
    <location>
        <begin position="40"/>
        <end position="111"/>
    </location>
</feature>
<accession>A0A3Q2DDG0</accession>
<name>A0A3Q2DDG0_CYPVA</name>
<dbReference type="SUPFAM" id="SSF54695">
    <property type="entry name" value="POZ domain"/>
    <property type="match status" value="1"/>
</dbReference>
<sequence>MDTRCEDQCPKIEQDITFADVNLKNTLQSIERMWRDKVGCDVILEVDGTFFHVHRVILAASSDYFRGMFTSGMKESHQNYIALPFIPSFIFYHDLNREHLRADSFRSTQKF</sequence>
<organism evidence="2 3">
    <name type="scientific">Cyprinodon variegatus</name>
    <name type="common">Sheepshead minnow</name>
    <dbReference type="NCBI Taxonomy" id="28743"/>
    <lineage>
        <taxon>Eukaryota</taxon>
        <taxon>Metazoa</taxon>
        <taxon>Chordata</taxon>
        <taxon>Craniata</taxon>
        <taxon>Vertebrata</taxon>
        <taxon>Euteleostomi</taxon>
        <taxon>Actinopterygii</taxon>
        <taxon>Neopterygii</taxon>
        <taxon>Teleostei</taxon>
        <taxon>Neoteleostei</taxon>
        <taxon>Acanthomorphata</taxon>
        <taxon>Ovalentaria</taxon>
        <taxon>Atherinomorphae</taxon>
        <taxon>Cyprinodontiformes</taxon>
        <taxon>Cyprinodontidae</taxon>
        <taxon>Cyprinodon</taxon>
    </lineage>
</organism>
<proteinExistence type="predicted"/>
<evidence type="ECO:0000259" key="1">
    <source>
        <dbReference type="PROSITE" id="PS50097"/>
    </source>
</evidence>
<dbReference type="Ensembl" id="ENSCVAT00000031981.1">
    <property type="protein sequence ID" value="ENSCVAP00000016624.1"/>
    <property type="gene ID" value="ENSCVAG00000019602.1"/>
</dbReference>
<keyword evidence="3" id="KW-1185">Reference proteome</keyword>
<dbReference type="InterPro" id="IPR011333">
    <property type="entry name" value="SKP1/BTB/POZ_sf"/>
</dbReference>
<dbReference type="Pfam" id="PF00651">
    <property type="entry name" value="BTB"/>
    <property type="match status" value="1"/>
</dbReference>
<reference evidence="2" key="2">
    <citation type="submission" date="2025-09" db="UniProtKB">
        <authorList>
            <consortium name="Ensembl"/>
        </authorList>
    </citation>
    <scope>IDENTIFICATION</scope>
</reference>
<evidence type="ECO:0000313" key="2">
    <source>
        <dbReference type="Ensembl" id="ENSCVAP00000016624.1"/>
    </source>
</evidence>
<evidence type="ECO:0000313" key="3">
    <source>
        <dbReference type="Proteomes" id="UP000265020"/>
    </source>
</evidence>
<dbReference type="InterPro" id="IPR000210">
    <property type="entry name" value="BTB/POZ_dom"/>
</dbReference>
<dbReference type="PROSITE" id="PS50097">
    <property type="entry name" value="BTB"/>
    <property type="match status" value="1"/>
</dbReference>
<protein>
    <recommendedName>
        <fullName evidence="1">BTB domain-containing protein</fullName>
    </recommendedName>
</protein>
<dbReference type="PANTHER" id="PTHR45632:SF14">
    <property type="entry name" value="KELCH-LIKE PROTEIN 33"/>
    <property type="match status" value="1"/>
</dbReference>